<accession>A3TYW4</accession>
<dbReference type="Proteomes" id="UP000004318">
    <property type="component" value="Unassembled WGS sequence"/>
</dbReference>
<evidence type="ECO:0000313" key="3">
    <source>
        <dbReference type="EMBL" id="EAQ02782.1"/>
    </source>
</evidence>
<reference evidence="3 4" key="1">
    <citation type="journal article" date="2010" name="J. Bacteriol.">
        <title>Genome sequences of Oceanicola granulosus HTCC2516(T) and Oceanicola batsensis HTCC2597(TDelta).</title>
        <authorList>
            <person name="Thrash J.C."/>
            <person name="Cho J.C."/>
            <person name="Vergin K.L."/>
            <person name="Giovannoni S.J."/>
        </authorList>
    </citation>
    <scope>NUCLEOTIDE SEQUENCE [LARGE SCALE GENOMIC DNA]</scope>
    <source>
        <strain evidence="4">ATCC BAA-863 / DSM 15984 / KCTC 12145 / HTCC2597</strain>
    </source>
</reference>
<name>A3TYW4_PSEBH</name>
<dbReference type="PRINTS" id="PR00412">
    <property type="entry name" value="EPOXHYDRLASE"/>
</dbReference>
<evidence type="ECO:0000259" key="2">
    <source>
        <dbReference type="Pfam" id="PF12697"/>
    </source>
</evidence>
<dbReference type="STRING" id="252305.OB2597_15410"/>
<dbReference type="ESTHER" id="9rhob-a3tyw4">
    <property type="family name" value="Epoxide_hydrolase"/>
</dbReference>
<comment type="caution">
    <text evidence="3">The sequence shown here is derived from an EMBL/GenBank/DDBJ whole genome shotgun (WGS) entry which is preliminary data.</text>
</comment>
<protein>
    <submittedName>
        <fullName evidence="3">Hydrolase, alpha/beta fold family protein</fullName>
    </submittedName>
</protein>
<sequence>MRDRDITLNGQDFHLREWGDPARPRLLFLHGFPEYGGAWADLAGRLGDGFHCVAPDQRGYGRSYAPGDVESYKVSHLVGDMVALIEEIGGPVTVVGHDWGAAVAYGLAIGRPDLVSRLIILNGVHPGPFQAALATGGAQAEASQYMRSLRREGSEDRLAADGYARLLGLFAEGMDMSWMTPDRQADYIAEWSRPGRLTGMVNWYRATPIVVPEPGRSLDLPPLSTDRFRVAMPHLLIWGLGDRALLPEATAGLEAYCDDLTRVDVPEADHWIVHQAPDRVAAIIRDWLER</sequence>
<dbReference type="RefSeq" id="WP_009807291.1">
    <property type="nucleotide sequence ID" value="NZ_CH724131.1"/>
</dbReference>
<dbReference type="eggNOG" id="COG2267">
    <property type="taxonomic scope" value="Bacteria"/>
</dbReference>
<dbReference type="InterPro" id="IPR000639">
    <property type="entry name" value="Epox_hydrolase-like"/>
</dbReference>
<evidence type="ECO:0000313" key="4">
    <source>
        <dbReference type="Proteomes" id="UP000004318"/>
    </source>
</evidence>
<feature type="domain" description="AB hydrolase-1" evidence="2">
    <location>
        <begin position="26"/>
        <end position="282"/>
    </location>
</feature>
<dbReference type="Gene3D" id="3.40.50.1820">
    <property type="entry name" value="alpha/beta hydrolase"/>
    <property type="match status" value="1"/>
</dbReference>
<dbReference type="SUPFAM" id="SSF53474">
    <property type="entry name" value="alpha/beta-Hydrolases"/>
    <property type="match status" value="1"/>
</dbReference>
<dbReference type="OrthoDB" id="9804723at2"/>
<keyword evidence="1 3" id="KW-0378">Hydrolase</keyword>
<dbReference type="InterPro" id="IPR029058">
    <property type="entry name" value="AB_hydrolase_fold"/>
</dbReference>
<dbReference type="InterPro" id="IPR000073">
    <property type="entry name" value="AB_hydrolase_1"/>
</dbReference>
<dbReference type="PRINTS" id="PR00111">
    <property type="entry name" value="ABHYDROLASE"/>
</dbReference>
<dbReference type="Pfam" id="PF12697">
    <property type="entry name" value="Abhydrolase_6"/>
    <property type="match status" value="1"/>
</dbReference>
<gene>
    <name evidence="3" type="ORF">OB2597_15410</name>
</gene>
<keyword evidence="4" id="KW-1185">Reference proteome</keyword>
<dbReference type="HOGENOM" id="CLU_020336_7_3_5"/>
<dbReference type="AlphaFoldDB" id="A3TYW4"/>
<proteinExistence type="predicted"/>
<evidence type="ECO:0000256" key="1">
    <source>
        <dbReference type="ARBA" id="ARBA00022801"/>
    </source>
</evidence>
<dbReference type="PANTHER" id="PTHR43329">
    <property type="entry name" value="EPOXIDE HYDROLASE"/>
    <property type="match status" value="1"/>
</dbReference>
<dbReference type="EMBL" id="AAMO01000006">
    <property type="protein sequence ID" value="EAQ02782.1"/>
    <property type="molecule type" value="Genomic_DNA"/>
</dbReference>
<organism evidence="3 4">
    <name type="scientific">Pseudooceanicola batsensis (strain ATCC BAA-863 / DSM 15984 / KCTC 12145 / HTCC2597)</name>
    <name type="common">Oceanicola batsensis</name>
    <dbReference type="NCBI Taxonomy" id="252305"/>
    <lineage>
        <taxon>Bacteria</taxon>
        <taxon>Pseudomonadati</taxon>
        <taxon>Pseudomonadota</taxon>
        <taxon>Alphaproteobacteria</taxon>
        <taxon>Rhodobacterales</taxon>
        <taxon>Paracoccaceae</taxon>
        <taxon>Pseudooceanicola</taxon>
    </lineage>
</organism>
<dbReference type="GO" id="GO:0016787">
    <property type="term" value="F:hydrolase activity"/>
    <property type="evidence" value="ECO:0007669"/>
    <property type="project" value="UniProtKB-KW"/>
</dbReference>